<dbReference type="PANTHER" id="PTHR23504:SF111">
    <property type="entry name" value="MAJOR FACILITATOR SUPERFAMILY (MFS) PROFILE DOMAIN-CONTAINING PROTEIN"/>
    <property type="match status" value="1"/>
</dbReference>
<dbReference type="InterPro" id="IPR020846">
    <property type="entry name" value="MFS_dom"/>
</dbReference>
<name>A0A7J7ICB5_9RHOD</name>
<dbReference type="InterPro" id="IPR011701">
    <property type="entry name" value="MFS"/>
</dbReference>
<dbReference type="GO" id="GO:0016020">
    <property type="term" value="C:membrane"/>
    <property type="evidence" value="ECO:0007669"/>
    <property type="project" value="UniProtKB-SubCell"/>
</dbReference>
<evidence type="ECO:0000256" key="4">
    <source>
        <dbReference type="ARBA" id="ARBA00022989"/>
    </source>
</evidence>
<dbReference type="Pfam" id="PF07690">
    <property type="entry name" value="MFS_1"/>
    <property type="match status" value="1"/>
</dbReference>
<organism evidence="9 10">
    <name type="scientific">Cyanidiococcus yangmingshanensis</name>
    <dbReference type="NCBI Taxonomy" id="2690220"/>
    <lineage>
        <taxon>Eukaryota</taxon>
        <taxon>Rhodophyta</taxon>
        <taxon>Bangiophyceae</taxon>
        <taxon>Cyanidiales</taxon>
        <taxon>Cyanidiaceae</taxon>
        <taxon>Cyanidiococcus</taxon>
    </lineage>
</organism>
<keyword evidence="5 7" id="KW-0472">Membrane</keyword>
<evidence type="ECO:0000313" key="9">
    <source>
        <dbReference type="EMBL" id="KAF6000735.1"/>
    </source>
</evidence>
<feature type="transmembrane region" description="Helical" evidence="7">
    <location>
        <begin position="424"/>
        <end position="449"/>
    </location>
</feature>
<keyword evidence="4 7" id="KW-1133">Transmembrane helix</keyword>
<evidence type="ECO:0000256" key="5">
    <source>
        <dbReference type="ARBA" id="ARBA00023136"/>
    </source>
</evidence>
<evidence type="ECO:0000256" key="7">
    <source>
        <dbReference type="SAM" id="Phobius"/>
    </source>
</evidence>
<feature type="transmembrane region" description="Helical" evidence="7">
    <location>
        <begin position="375"/>
        <end position="394"/>
    </location>
</feature>
<feature type="domain" description="Major facilitator superfamily (MFS) profile" evidence="8">
    <location>
        <begin position="73"/>
        <end position="519"/>
    </location>
</feature>
<proteinExistence type="predicted"/>
<dbReference type="PROSITE" id="PS50850">
    <property type="entry name" value="MFS"/>
    <property type="match status" value="1"/>
</dbReference>
<dbReference type="PANTHER" id="PTHR23504">
    <property type="entry name" value="MAJOR FACILITATOR SUPERFAMILY DOMAIN-CONTAINING PROTEIN 10"/>
    <property type="match status" value="1"/>
</dbReference>
<dbReference type="OrthoDB" id="419616at2759"/>
<comment type="caution">
    <text evidence="9">The sequence shown here is derived from an EMBL/GenBank/DDBJ whole genome shotgun (WGS) entry which is preliminary data.</text>
</comment>
<keyword evidence="10" id="KW-1185">Reference proteome</keyword>
<dbReference type="InterPro" id="IPR036259">
    <property type="entry name" value="MFS_trans_sf"/>
</dbReference>
<evidence type="ECO:0000256" key="2">
    <source>
        <dbReference type="ARBA" id="ARBA00022448"/>
    </source>
</evidence>
<feature type="compositionally biased region" description="Basic and acidic residues" evidence="6">
    <location>
        <begin position="7"/>
        <end position="22"/>
    </location>
</feature>
<feature type="transmembrane region" description="Helical" evidence="7">
    <location>
        <begin position="339"/>
        <end position="363"/>
    </location>
</feature>
<evidence type="ECO:0000259" key="8">
    <source>
        <dbReference type="PROSITE" id="PS50850"/>
    </source>
</evidence>
<feature type="transmembrane region" description="Helical" evidence="7">
    <location>
        <begin position="205"/>
        <end position="225"/>
    </location>
</feature>
<keyword evidence="2" id="KW-0813">Transport</keyword>
<feature type="transmembrane region" description="Helical" evidence="7">
    <location>
        <begin position="245"/>
        <end position="268"/>
    </location>
</feature>
<accession>A0A7J7ICB5</accession>
<feature type="region of interest" description="Disordered" evidence="6">
    <location>
        <begin position="1"/>
        <end position="24"/>
    </location>
</feature>
<dbReference type="AlphaFoldDB" id="A0A7J7ICB5"/>
<feature type="region of interest" description="Disordered" evidence="6">
    <location>
        <begin position="546"/>
        <end position="573"/>
    </location>
</feature>
<dbReference type="GO" id="GO:0022857">
    <property type="term" value="F:transmembrane transporter activity"/>
    <property type="evidence" value="ECO:0007669"/>
    <property type="project" value="InterPro"/>
</dbReference>
<dbReference type="EMBL" id="VWRR01000018">
    <property type="protein sequence ID" value="KAF6000735.1"/>
    <property type="molecule type" value="Genomic_DNA"/>
</dbReference>
<comment type="subcellular location">
    <subcellularLocation>
        <location evidence="1">Membrane</location>
        <topology evidence="1">Multi-pass membrane protein</topology>
    </subcellularLocation>
</comment>
<reference evidence="9 10" key="1">
    <citation type="journal article" date="2020" name="J. Phycol.">
        <title>Comparative genome analysis reveals Cyanidiococcus gen. nov., a new extremophilic red algal genus sister to Cyanidioschyzon (Cyanidioschyzonaceae, Rhodophyta).</title>
        <authorList>
            <person name="Liu S.-L."/>
            <person name="Chiang Y.-R."/>
            <person name="Yoon H.S."/>
            <person name="Fu H.-Y."/>
        </authorList>
    </citation>
    <scope>NUCLEOTIDE SEQUENCE [LARGE SCALE GENOMIC DNA]</scope>
    <source>
        <strain evidence="9 10">THAL066</strain>
    </source>
</reference>
<feature type="transmembrane region" description="Helical" evidence="7">
    <location>
        <begin position="470"/>
        <end position="488"/>
    </location>
</feature>
<evidence type="ECO:0000256" key="3">
    <source>
        <dbReference type="ARBA" id="ARBA00022692"/>
    </source>
</evidence>
<protein>
    <recommendedName>
        <fullName evidence="8">Major facilitator superfamily (MFS) profile domain-containing protein</fullName>
    </recommendedName>
</protein>
<feature type="transmembrane region" description="Helical" evidence="7">
    <location>
        <begin position="306"/>
        <end position="327"/>
    </location>
</feature>
<dbReference type="Proteomes" id="UP000530660">
    <property type="component" value="Unassembled WGS sequence"/>
</dbReference>
<gene>
    <name evidence="9" type="ORF">F1559_002530</name>
</gene>
<feature type="transmembrane region" description="Helical" evidence="7">
    <location>
        <begin position="142"/>
        <end position="159"/>
    </location>
</feature>
<feature type="transmembrane region" description="Helical" evidence="7">
    <location>
        <begin position="494"/>
        <end position="514"/>
    </location>
</feature>
<keyword evidence="3 7" id="KW-0812">Transmembrane</keyword>
<evidence type="ECO:0000256" key="1">
    <source>
        <dbReference type="ARBA" id="ARBA00004141"/>
    </source>
</evidence>
<sequence>MSWRPSVSERREASVAGKRGDSTSETVTVVSAAMATPLQPPPTVVSSQSQRELPEQYHAGLDTAWYRRVSRRTVLLLFALVASDACTLMVIGPFLPAFVEQRLSVPFERNASTVGIISGAYNFGNSLLAPQLGNMSDRHGRRPYLLLSVVVSATLTAWFPFTREAWAAIALRFTTGMLNASSTVSKAFLADLTTVERGALASDRALLFGYFGAVWAIARSLGSAASGALTGVSLPWLGIDATKNAFITPCVVMSVSLGIVFLLAFMALPESLSPDQRQERQEAQVVGFLARVRVVFRAGGPILRRVLVCNAIHQFCNGGLLIILVLFASESRLRGGMGFGPNAVGVGFSYFGFVGVLFQLTIFRRVLQRLGSRRMYLLGTSLLACGTFLAPAALPLSVLLRKSWNALGVAAESQQAWGVLLCDWIPMLLLLFPIGCGFMAGLPILNTLVANAAPLEVQGLAQGLCQSSGGILRTLGPVLTGTAFGYLAAHAHLWFSFVGLSVLYVLCGMIVATLPPTIERSYEEVERLRVQEAAHQTIQFTAAPAPAPGAEARLPSEKGVGSFPTQELPIGPV</sequence>
<evidence type="ECO:0000313" key="10">
    <source>
        <dbReference type="Proteomes" id="UP000530660"/>
    </source>
</evidence>
<dbReference type="CDD" id="cd17330">
    <property type="entry name" value="MFS_SLC46_TetA_like"/>
    <property type="match status" value="1"/>
</dbReference>
<evidence type="ECO:0000256" key="6">
    <source>
        <dbReference type="SAM" id="MobiDB-lite"/>
    </source>
</evidence>
<dbReference type="SUPFAM" id="SSF103473">
    <property type="entry name" value="MFS general substrate transporter"/>
    <property type="match status" value="1"/>
</dbReference>
<dbReference type="Gene3D" id="1.20.1250.20">
    <property type="entry name" value="MFS general substrate transporter like domains"/>
    <property type="match status" value="1"/>
</dbReference>
<feature type="transmembrane region" description="Helical" evidence="7">
    <location>
        <begin position="74"/>
        <end position="99"/>
    </location>
</feature>